<dbReference type="AlphaFoldDB" id="A0ABD0W9S5"/>
<organism evidence="1 2">
    <name type="scientific">Umbra pygmaea</name>
    <name type="common">Eastern mudminnow</name>
    <dbReference type="NCBI Taxonomy" id="75934"/>
    <lineage>
        <taxon>Eukaryota</taxon>
        <taxon>Metazoa</taxon>
        <taxon>Chordata</taxon>
        <taxon>Craniata</taxon>
        <taxon>Vertebrata</taxon>
        <taxon>Euteleostomi</taxon>
        <taxon>Actinopterygii</taxon>
        <taxon>Neopterygii</taxon>
        <taxon>Teleostei</taxon>
        <taxon>Protacanthopterygii</taxon>
        <taxon>Esociformes</taxon>
        <taxon>Umbridae</taxon>
        <taxon>Umbra</taxon>
    </lineage>
</organism>
<sequence>MAWQVQKKPIPCGGAKCRCSCAECLYPHHIDYRIPISLAAVTDVAQKFCYTDALRHPLNRKLGSSGTSAFYRQAEEVPSLTSAAASNCFSSRSSASPTLPCLLLQ</sequence>
<keyword evidence="2" id="KW-1185">Reference proteome</keyword>
<evidence type="ECO:0000313" key="2">
    <source>
        <dbReference type="Proteomes" id="UP001557470"/>
    </source>
</evidence>
<accession>A0ABD0W9S5</accession>
<gene>
    <name evidence="1" type="ORF">UPYG_G00295860</name>
</gene>
<proteinExistence type="predicted"/>
<dbReference type="EMBL" id="JAGEUA010000009">
    <property type="protein sequence ID" value="KAL0966488.1"/>
    <property type="molecule type" value="Genomic_DNA"/>
</dbReference>
<evidence type="ECO:0000313" key="1">
    <source>
        <dbReference type="EMBL" id="KAL0966488.1"/>
    </source>
</evidence>
<reference evidence="1 2" key="1">
    <citation type="submission" date="2024-06" db="EMBL/GenBank/DDBJ databases">
        <authorList>
            <person name="Pan Q."/>
            <person name="Wen M."/>
            <person name="Jouanno E."/>
            <person name="Zahm M."/>
            <person name="Klopp C."/>
            <person name="Cabau C."/>
            <person name="Louis A."/>
            <person name="Berthelot C."/>
            <person name="Parey E."/>
            <person name="Roest Crollius H."/>
            <person name="Montfort J."/>
            <person name="Robinson-Rechavi M."/>
            <person name="Bouchez O."/>
            <person name="Lampietro C."/>
            <person name="Lopez Roques C."/>
            <person name="Donnadieu C."/>
            <person name="Postlethwait J."/>
            <person name="Bobe J."/>
            <person name="Verreycken H."/>
            <person name="Guiguen Y."/>
        </authorList>
    </citation>
    <scope>NUCLEOTIDE SEQUENCE [LARGE SCALE GENOMIC DNA]</scope>
    <source>
        <strain evidence="1">Up_M1</strain>
        <tissue evidence="1">Testis</tissue>
    </source>
</reference>
<name>A0ABD0W9S5_UMBPY</name>
<dbReference type="Proteomes" id="UP001557470">
    <property type="component" value="Unassembled WGS sequence"/>
</dbReference>
<protein>
    <submittedName>
        <fullName evidence="1">Uncharacterized protein</fullName>
    </submittedName>
</protein>
<comment type="caution">
    <text evidence="1">The sequence shown here is derived from an EMBL/GenBank/DDBJ whole genome shotgun (WGS) entry which is preliminary data.</text>
</comment>